<evidence type="ECO:0000256" key="5">
    <source>
        <dbReference type="ARBA" id="ARBA00023141"/>
    </source>
</evidence>
<dbReference type="PANTHER" id="PTHR21022">
    <property type="entry name" value="PREPHENATE DEHYDRATASE P PROTEIN"/>
    <property type="match status" value="1"/>
</dbReference>
<evidence type="ECO:0000256" key="7">
    <source>
        <dbReference type="ARBA" id="ARBA00023239"/>
    </source>
</evidence>
<dbReference type="GO" id="GO:0004664">
    <property type="term" value="F:prephenate dehydratase activity"/>
    <property type="evidence" value="ECO:0007669"/>
    <property type="project" value="UniProtKB-UniRule"/>
</dbReference>
<dbReference type="InterPro" id="IPR002912">
    <property type="entry name" value="ACT_dom"/>
</dbReference>
<dbReference type="Gene3D" id="3.40.190.10">
    <property type="entry name" value="Periplasmic binding protein-like II"/>
    <property type="match status" value="2"/>
</dbReference>
<dbReference type="InterPro" id="IPR001086">
    <property type="entry name" value="Preph_deHydtase"/>
</dbReference>
<dbReference type="CDD" id="cd04905">
    <property type="entry name" value="ACT_CM-PDT"/>
    <property type="match status" value="1"/>
</dbReference>
<keyword evidence="12" id="KW-1185">Reference proteome</keyword>
<comment type="catalytic activity">
    <reaction evidence="8 10">
        <text>prephenate + H(+) = 3-phenylpyruvate + CO2 + H2O</text>
        <dbReference type="Rhea" id="RHEA:21648"/>
        <dbReference type="ChEBI" id="CHEBI:15377"/>
        <dbReference type="ChEBI" id="CHEBI:15378"/>
        <dbReference type="ChEBI" id="CHEBI:16526"/>
        <dbReference type="ChEBI" id="CHEBI:18005"/>
        <dbReference type="ChEBI" id="CHEBI:29934"/>
        <dbReference type="EC" id="4.2.1.51"/>
    </reaction>
</comment>
<comment type="pathway">
    <text evidence="1 10">Amino-acid biosynthesis; L-phenylalanine biosynthesis; phenylpyruvate from prephenate: step 1/1.</text>
</comment>
<evidence type="ECO:0000256" key="2">
    <source>
        <dbReference type="ARBA" id="ARBA00013147"/>
    </source>
</evidence>
<reference evidence="11 12" key="1">
    <citation type="submission" date="2017-05" db="EMBL/GenBank/DDBJ databases">
        <title>Vagococcus spp. assemblies.</title>
        <authorList>
            <person name="Gulvik C.A."/>
        </authorList>
    </citation>
    <scope>NUCLEOTIDE SEQUENCE [LARGE SCALE GENOMIC DNA]</scope>
    <source>
        <strain evidence="11 12">NCFB 2497</strain>
    </source>
</reference>
<dbReference type="EMBL" id="NGJX01000002">
    <property type="protein sequence ID" value="RSU04300.1"/>
    <property type="molecule type" value="Genomic_DNA"/>
</dbReference>
<dbReference type="Proteomes" id="UP000288197">
    <property type="component" value="Unassembled WGS sequence"/>
</dbReference>
<dbReference type="EC" id="4.2.1.51" evidence="2 10"/>
<dbReference type="NCBIfam" id="NF008865">
    <property type="entry name" value="PRK11898.1"/>
    <property type="match status" value="1"/>
</dbReference>
<dbReference type="SUPFAM" id="SSF55021">
    <property type="entry name" value="ACT-like"/>
    <property type="match status" value="1"/>
</dbReference>
<dbReference type="InterPro" id="IPR018528">
    <property type="entry name" value="Preph_deHydtase_CS"/>
</dbReference>
<sequence>MKVGYLGPKGSFTHAATLSFFKKNNLIALPTIISALKKIETKSVDYVVVPIENSIEGTVNQTLDFVYHHSKAKVQGEIILPINQNLMVHPNSSAHLEKIKAIKSHPQALAQTQQFLDERFNLATQEVTASTTEAAKWLHDHPNELVAAVASLEAAKMYGLDIIYPNIQDVENNQTRFWIIGHENITKKETSIFNKRRSIGVSFTENKPGNLHKVLSVFSWREIDLTKIESRPLRTQLGEYFFLIDIQNESPSLVEMAILELEQLGGVIKELGTYPVYLEKAF</sequence>
<dbReference type="SUPFAM" id="SSF53850">
    <property type="entry name" value="Periplasmic binding protein-like II"/>
    <property type="match status" value="1"/>
</dbReference>
<dbReference type="GeneID" id="63145146"/>
<dbReference type="OrthoDB" id="9802281at2"/>
<keyword evidence="6 10" id="KW-0584">Phenylalanine biosynthesis</keyword>
<dbReference type="Gene3D" id="3.30.70.260">
    <property type="match status" value="1"/>
</dbReference>
<dbReference type="GO" id="GO:0005737">
    <property type="term" value="C:cytoplasm"/>
    <property type="evidence" value="ECO:0007669"/>
    <property type="project" value="TreeGrafter"/>
</dbReference>
<dbReference type="GO" id="GO:0009094">
    <property type="term" value="P:L-phenylalanine biosynthetic process"/>
    <property type="evidence" value="ECO:0007669"/>
    <property type="project" value="UniProtKB-UniPathway"/>
</dbReference>
<dbReference type="RefSeq" id="WP_114288484.1">
    <property type="nucleotide sequence ID" value="NZ_CP081461.1"/>
</dbReference>
<evidence type="ECO:0000256" key="1">
    <source>
        <dbReference type="ARBA" id="ARBA00004741"/>
    </source>
</evidence>
<dbReference type="Pfam" id="PF00800">
    <property type="entry name" value="PDT"/>
    <property type="match status" value="1"/>
</dbReference>
<evidence type="ECO:0000256" key="4">
    <source>
        <dbReference type="ARBA" id="ARBA00022605"/>
    </source>
</evidence>
<gene>
    <name evidence="10" type="primary">pheA</name>
    <name evidence="11" type="ORF">CBF32_02675</name>
</gene>
<feature type="site" description="Essential for prephenate dehydratase activity" evidence="9">
    <location>
        <position position="175"/>
    </location>
</feature>
<dbReference type="PANTHER" id="PTHR21022:SF19">
    <property type="entry name" value="PREPHENATE DEHYDRATASE-RELATED"/>
    <property type="match status" value="1"/>
</dbReference>
<dbReference type="InterPro" id="IPR008242">
    <property type="entry name" value="Chor_mutase/pphenate_deHydtase"/>
</dbReference>
<keyword evidence="7 10" id="KW-0456">Lyase</keyword>
<name>A0A369B2N1_9ENTE</name>
<proteinExistence type="predicted"/>
<dbReference type="UniPathway" id="UPA00121">
    <property type="reaction ID" value="UER00345"/>
</dbReference>
<dbReference type="AlphaFoldDB" id="A0A369B2N1"/>
<protein>
    <recommendedName>
        <fullName evidence="3 10">Prephenate dehydratase</fullName>
        <shortName evidence="10">PDT</shortName>
        <ecNumber evidence="2 10">4.2.1.51</ecNumber>
    </recommendedName>
</protein>
<comment type="caution">
    <text evidence="11">The sequence shown here is derived from an EMBL/GenBank/DDBJ whole genome shotgun (WGS) entry which is preliminary data.</text>
</comment>
<keyword evidence="5 10" id="KW-0057">Aromatic amino acid biosynthesis</keyword>
<dbReference type="PROSITE" id="PS00858">
    <property type="entry name" value="PREPHENATE_DEHYDR_2"/>
    <property type="match status" value="1"/>
</dbReference>
<dbReference type="PROSITE" id="PS51171">
    <property type="entry name" value="PREPHENATE_DEHYDR_3"/>
    <property type="match status" value="1"/>
</dbReference>
<keyword evidence="4 10" id="KW-0028">Amino-acid biosynthesis</keyword>
<accession>A0A369B2N1</accession>
<dbReference type="PROSITE" id="PS00857">
    <property type="entry name" value="PREPHENATE_DEHYDR_1"/>
    <property type="match status" value="1"/>
</dbReference>
<evidence type="ECO:0000256" key="10">
    <source>
        <dbReference type="RuleBase" id="RU361254"/>
    </source>
</evidence>
<evidence type="ECO:0000256" key="3">
    <source>
        <dbReference type="ARBA" id="ARBA00021872"/>
    </source>
</evidence>
<dbReference type="PIRSF" id="PIRSF001500">
    <property type="entry name" value="Chor_mut_pdt_Ppr"/>
    <property type="match status" value="1"/>
</dbReference>
<evidence type="ECO:0000313" key="12">
    <source>
        <dbReference type="Proteomes" id="UP000288197"/>
    </source>
</evidence>
<evidence type="ECO:0000256" key="9">
    <source>
        <dbReference type="PIRSR" id="PIRSR001500-2"/>
    </source>
</evidence>
<evidence type="ECO:0000313" key="11">
    <source>
        <dbReference type="EMBL" id="RSU04300.1"/>
    </source>
</evidence>
<dbReference type="CDD" id="cd13633">
    <property type="entry name" value="PBP2_Sa-PDT_like"/>
    <property type="match status" value="1"/>
</dbReference>
<evidence type="ECO:0000256" key="6">
    <source>
        <dbReference type="ARBA" id="ARBA00023222"/>
    </source>
</evidence>
<dbReference type="PROSITE" id="PS51671">
    <property type="entry name" value="ACT"/>
    <property type="match status" value="1"/>
</dbReference>
<evidence type="ECO:0000256" key="8">
    <source>
        <dbReference type="ARBA" id="ARBA00047848"/>
    </source>
</evidence>
<dbReference type="InterPro" id="IPR045865">
    <property type="entry name" value="ACT-like_dom_sf"/>
</dbReference>
<organism evidence="11 12">
    <name type="scientific">Vagococcus fluvialis</name>
    <dbReference type="NCBI Taxonomy" id="2738"/>
    <lineage>
        <taxon>Bacteria</taxon>
        <taxon>Bacillati</taxon>
        <taxon>Bacillota</taxon>
        <taxon>Bacilli</taxon>
        <taxon>Lactobacillales</taxon>
        <taxon>Enterococcaceae</taxon>
        <taxon>Vagococcus</taxon>
    </lineage>
</organism>